<sequence>MNPENRLPPLFAAEITVQIGDINYGNHLANDAVLRLCHEARIRWLAQHNLTELDIGSQTGIIMTDAALQYTAQARHGDILSVHLSAFAKGRSRFAITYRLIRNSDGKTIATAETGMACFHYQNQKVCKIPETFLALLQAV</sequence>
<dbReference type="AlphaFoldDB" id="A0A3S5B470"/>
<dbReference type="Pfam" id="PF13279">
    <property type="entry name" value="4HBT_2"/>
    <property type="match status" value="1"/>
</dbReference>
<comment type="similarity">
    <text evidence="1">Belongs to the 4-hydroxybenzoyl-CoA thioesterase family.</text>
</comment>
<reference evidence="3 4" key="1">
    <citation type="submission" date="2018-12" db="EMBL/GenBank/DDBJ databases">
        <authorList>
            <consortium name="Pathogen Informatics"/>
        </authorList>
    </citation>
    <scope>NUCLEOTIDE SEQUENCE [LARGE SCALE GENOMIC DNA]</scope>
    <source>
        <strain evidence="3 4">NCTC12742</strain>
    </source>
</reference>
<dbReference type="RefSeq" id="WP_004285994.1">
    <property type="nucleotide sequence ID" value="NZ_CAUJRG010000007.1"/>
</dbReference>
<dbReference type="PANTHER" id="PTHR31793">
    <property type="entry name" value="4-HYDROXYBENZOYL-COA THIOESTERASE FAMILY MEMBER"/>
    <property type="match status" value="1"/>
</dbReference>
<proteinExistence type="inferred from homology"/>
<dbReference type="Proteomes" id="UP000272771">
    <property type="component" value="Chromosome"/>
</dbReference>
<dbReference type="Gene3D" id="3.10.129.10">
    <property type="entry name" value="Hotdog Thioesterase"/>
    <property type="match status" value="1"/>
</dbReference>
<protein>
    <submittedName>
        <fullName evidence="3">1,4-dihydroxy-2-naphthoyl-CoA hydrolase</fullName>
        <ecNumber evidence="3">3.1.2.28</ecNumber>
    </submittedName>
</protein>
<accession>A0A3S5B470</accession>
<organism evidence="3 4">
    <name type="scientific">Neisseria weaveri</name>
    <dbReference type="NCBI Taxonomy" id="28091"/>
    <lineage>
        <taxon>Bacteria</taxon>
        <taxon>Pseudomonadati</taxon>
        <taxon>Pseudomonadota</taxon>
        <taxon>Betaproteobacteria</taxon>
        <taxon>Neisseriales</taxon>
        <taxon>Neisseriaceae</taxon>
        <taxon>Neisseria</taxon>
    </lineage>
</organism>
<dbReference type="InterPro" id="IPR029069">
    <property type="entry name" value="HotDog_dom_sf"/>
</dbReference>
<dbReference type="KEGG" id="nwe:SAMEA3174300_1511"/>
<dbReference type="STRING" id="28091.SAMEA3174300_01511"/>
<dbReference type="InterPro" id="IPR050563">
    <property type="entry name" value="4-hydroxybenzoyl-CoA_TE"/>
</dbReference>
<evidence type="ECO:0000313" key="3">
    <source>
        <dbReference type="EMBL" id="VEJ50813.1"/>
    </source>
</evidence>
<dbReference type="OrthoDB" id="333038at2"/>
<keyword evidence="4" id="KW-1185">Reference proteome</keyword>
<dbReference type="CDD" id="cd00586">
    <property type="entry name" value="4HBT"/>
    <property type="match status" value="1"/>
</dbReference>
<evidence type="ECO:0000256" key="2">
    <source>
        <dbReference type="ARBA" id="ARBA00022801"/>
    </source>
</evidence>
<dbReference type="GO" id="GO:0047617">
    <property type="term" value="F:fatty acyl-CoA hydrolase activity"/>
    <property type="evidence" value="ECO:0007669"/>
    <property type="project" value="TreeGrafter"/>
</dbReference>
<dbReference type="EMBL" id="LR134533">
    <property type="protein sequence ID" value="VEJ50813.1"/>
    <property type="molecule type" value="Genomic_DNA"/>
</dbReference>
<gene>
    <name evidence="3" type="ORF">NCTC12742_00887</name>
</gene>
<dbReference type="GO" id="GO:0061522">
    <property type="term" value="F:1,4-dihydroxy-2-naphthoyl-CoA thioesterase activity"/>
    <property type="evidence" value="ECO:0007669"/>
    <property type="project" value="UniProtKB-EC"/>
</dbReference>
<dbReference type="SUPFAM" id="SSF54637">
    <property type="entry name" value="Thioesterase/thiol ester dehydrase-isomerase"/>
    <property type="match status" value="1"/>
</dbReference>
<evidence type="ECO:0000256" key="1">
    <source>
        <dbReference type="ARBA" id="ARBA00005953"/>
    </source>
</evidence>
<name>A0A3S5B470_9NEIS</name>
<evidence type="ECO:0000313" key="4">
    <source>
        <dbReference type="Proteomes" id="UP000272771"/>
    </source>
</evidence>
<dbReference type="PANTHER" id="PTHR31793:SF27">
    <property type="entry name" value="NOVEL THIOESTERASE SUPERFAMILY DOMAIN AND SAPOSIN A-TYPE DOMAIN CONTAINING PROTEIN (0610012H03RIK)"/>
    <property type="match status" value="1"/>
</dbReference>
<keyword evidence="2 3" id="KW-0378">Hydrolase</keyword>
<dbReference type="EC" id="3.1.2.28" evidence="3"/>